<dbReference type="InterPro" id="IPR036543">
    <property type="entry name" value="Guanylate-bd_C_sf"/>
</dbReference>
<evidence type="ECO:0000256" key="2">
    <source>
        <dbReference type="ARBA" id="ARBA00022801"/>
    </source>
</evidence>
<sequence>MGGEPVQILRVGDGERIEFNQRELERILLADHVKDRPVVVISVAGAYRQGKSFLLSFLLRYLRHKGRSDWMEDTHAPLHGFQWRPGSVRETTGILVWNEVFLMNDPNGEEVAVLLMDTQGTFDSESTMKESTVIFSLSMLTSSVQIYNVMTNIKEDDLQHLQFFAQYGRLAQKGKKTQAFQKLLFLVRDWSWPHEFEFGFRGGRSLIASRLKITRGQASELKTLRQDLLSCFSDIDCFLMPSPGQKVVRDTSFDGRLADISEEFLDELQEFVSSILAPENLLVKEVNGKRLSCEHLMTYFKTYVEVFKGSDLPVPASMLMATANATNVAATDKARQHYISVMKSRPRRDLDRMRQFHREKLAEAKNVFNDYPKMGSDAMSCTFMDVLIKDLEELFDHFMKEEEEIIRKEQEEEAKRERERQLEREREEQRKRERELERQKAEAREAEMKREREAMKEKERKMKEERIREKERAERLERDKEEFNRQMTAMKKKCEDLEKATSGNGADLANAIVNGIANGLSAISNAAATFLTFRTAFRK</sequence>
<dbReference type="EMBL" id="GHWJ01000559">
    <property type="protein sequence ID" value="NOV33296.1"/>
    <property type="molecule type" value="Transcribed_RNA"/>
</dbReference>
<organism evidence="7">
    <name type="scientific">Rhipicephalus microplus</name>
    <name type="common">Cattle tick</name>
    <name type="synonym">Boophilus microplus</name>
    <dbReference type="NCBI Taxonomy" id="6941"/>
    <lineage>
        <taxon>Eukaryota</taxon>
        <taxon>Metazoa</taxon>
        <taxon>Ecdysozoa</taxon>
        <taxon>Arthropoda</taxon>
        <taxon>Chelicerata</taxon>
        <taxon>Arachnida</taxon>
        <taxon>Acari</taxon>
        <taxon>Parasitiformes</taxon>
        <taxon>Ixodida</taxon>
        <taxon>Ixodoidea</taxon>
        <taxon>Ixodidae</taxon>
        <taxon>Rhipicephalinae</taxon>
        <taxon>Rhipicephalus</taxon>
        <taxon>Boophilus</taxon>
    </lineage>
</organism>
<dbReference type="SUPFAM" id="SSF52540">
    <property type="entry name" value="P-loop containing nucleoside triphosphate hydrolases"/>
    <property type="match status" value="1"/>
</dbReference>
<dbReference type="AlphaFoldDB" id="A0A6M2CI00"/>
<dbReference type="Gene3D" id="3.40.50.300">
    <property type="entry name" value="P-loop containing nucleotide triphosphate hydrolases"/>
    <property type="match status" value="1"/>
</dbReference>
<evidence type="ECO:0000256" key="3">
    <source>
        <dbReference type="ARBA" id="ARBA00023134"/>
    </source>
</evidence>
<dbReference type="OrthoDB" id="7788754at2759"/>
<evidence type="ECO:0000259" key="6">
    <source>
        <dbReference type="PROSITE" id="PS51715"/>
    </source>
</evidence>
<evidence type="ECO:0000256" key="4">
    <source>
        <dbReference type="PROSITE-ProRule" id="PRU01052"/>
    </source>
</evidence>
<keyword evidence="2" id="KW-0378">Hydrolase</keyword>
<proteinExistence type="inferred from homology"/>
<dbReference type="Pfam" id="PF02263">
    <property type="entry name" value="GBP"/>
    <property type="match status" value="1"/>
</dbReference>
<dbReference type="CDD" id="cd01851">
    <property type="entry name" value="GBP"/>
    <property type="match status" value="1"/>
</dbReference>
<dbReference type="GO" id="GO:0003924">
    <property type="term" value="F:GTPase activity"/>
    <property type="evidence" value="ECO:0007669"/>
    <property type="project" value="InterPro"/>
</dbReference>
<dbReference type="InterPro" id="IPR030386">
    <property type="entry name" value="G_GB1_RHD3_dom"/>
</dbReference>
<dbReference type="PANTHER" id="PTHR10751">
    <property type="entry name" value="GUANYLATE BINDING PROTEIN"/>
    <property type="match status" value="1"/>
</dbReference>
<reference evidence="7" key="1">
    <citation type="submission" date="2019-09" db="EMBL/GenBank/DDBJ databases">
        <title>Organ-specific transcriptomic study of the physiology of the cattle tick, Rhipicephalus microplus.</title>
        <authorList>
            <person name="Tirloni L."/>
            <person name="Braz G."/>
            <person name="Gandara A.C.P."/>
            <person name="Sabadin G.A."/>
            <person name="da Silva R.M."/>
            <person name="Guizzo M.G."/>
            <person name="Machado J.A."/>
            <person name="Costa E.P."/>
            <person name="Gomes H.F."/>
            <person name="Moraes J."/>
            <person name="Mota M.B.S."/>
            <person name="Mesquita R.D."/>
            <person name="Alvarenga P.H."/>
            <person name="Alves F."/>
            <person name="Seixas A."/>
            <person name="da Fonseca R.N."/>
            <person name="Fogaca A."/>
            <person name="Logullo C."/>
            <person name="Tanaka A."/>
            <person name="Daffre S."/>
            <person name="Termignoni C."/>
            <person name="Vaz I.S.Jr."/>
            <person name="Oliveira P.L."/>
            <person name="Ribeiro J.M."/>
        </authorList>
    </citation>
    <scope>NUCLEOTIDE SEQUENCE</scope>
    <source>
        <strain evidence="7">Porto Alegre</strain>
    </source>
</reference>
<feature type="domain" description="GB1/RHD3-type G" evidence="6">
    <location>
        <begin position="35"/>
        <end position="280"/>
    </location>
</feature>
<name>A0A6M2CI00_RHIMP</name>
<feature type="region of interest" description="Disordered" evidence="5">
    <location>
        <begin position="409"/>
        <end position="466"/>
    </location>
</feature>
<protein>
    <submittedName>
        <fullName evidence="7">Putative guanylate-binding protein</fullName>
    </submittedName>
</protein>
<keyword evidence="1" id="KW-0547">Nucleotide-binding</keyword>
<dbReference type="Pfam" id="PF02841">
    <property type="entry name" value="GBP_C"/>
    <property type="match status" value="1"/>
</dbReference>
<dbReference type="GO" id="GO:0005525">
    <property type="term" value="F:GTP binding"/>
    <property type="evidence" value="ECO:0007669"/>
    <property type="project" value="UniProtKB-KW"/>
</dbReference>
<dbReference type="PROSITE" id="PS51715">
    <property type="entry name" value="G_GB1_RHD3"/>
    <property type="match status" value="1"/>
</dbReference>
<evidence type="ECO:0000256" key="5">
    <source>
        <dbReference type="SAM" id="MobiDB-lite"/>
    </source>
</evidence>
<dbReference type="InterPro" id="IPR027417">
    <property type="entry name" value="P-loop_NTPase"/>
</dbReference>
<dbReference type="SUPFAM" id="SSF48340">
    <property type="entry name" value="Interferon-induced guanylate-binding protein 1 (GBP1), C-terminal domain"/>
    <property type="match status" value="1"/>
</dbReference>
<keyword evidence="3" id="KW-0342">GTP-binding</keyword>
<comment type="similarity">
    <text evidence="4">Belongs to the TRAFAC class dynamin-like GTPase superfamily. GB1/RHD3 GTPase family.</text>
</comment>
<evidence type="ECO:0000256" key="1">
    <source>
        <dbReference type="ARBA" id="ARBA00022741"/>
    </source>
</evidence>
<dbReference type="InterPro" id="IPR015894">
    <property type="entry name" value="Guanylate-bd_N"/>
</dbReference>
<dbReference type="InterPro" id="IPR003191">
    <property type="entry name" value="Guanylate-bd/ATL_C"/>
</dbReference>
<accession>A0A6M2CI00</accession>
<evidence type="ECO:0000313" key="7">
    <source>
        <dbReference type="EMBL" id="NOV33296.1"/>
    </source>
</evidence>
<dbReference type="Gene3D" id="1.20.58.420">
    <property type="entry name" value="AHSP"/>
    <property type="match status" value="1"/>
</dbReference>
<dbReference type="VEuPathDB" id="VectorBase:LOC119164337"/>